<proteinExistence type="predicted"/>
<feature type="domain" description="ABC transporter substrate-binding protein PnrA-like" evidence="2">
    <location>
        <begin position="25"/>
        <end position="111"/>
    </location>
</feature>
<comment type="caution">
    <text evidence="3">The sequence shown here is derived from an EMBL/GenBank/DDBJ whole genome shotgun (WGS) entry which is preliminary data.</text>
</comment>
<sequence>MGIKCIGINASSPAIPQTCETAGVLCTGYHVDMKAYAPKAVMVSYMWNWAPIFEDIISNYANTGKPSETSYYWGAEKDCSTISDINTDIVPADVAAKVEEVKAKIASGELDVLAGEIKDNNGNVIVEKGSTMNDEVNRSMDFLVDNIIGQLP</sequence>
<dbReference type="Gene3D" id="3.40.50.2300">
    <property type="match status" value="2"/>
</dbReference>
<dbReference type="PANTHER" id="PTHR43208:SF1">
    <property type="entry name" value="ABC TRANSPORTER SUBSTRATE-BINDING PROTEIN"/>
    <property type="match status" value="1"/>
</dbReference>
<keyword evidence="1" id="KW-0732">Signal</keyword>
<dbReference type="GO" id="GO:0005886">
    <property type="term" value="C:plasma membrane"/>
    <property type="evidence" value="ECO:0007669"/>
    <property type="project" value="InterPro"/>
</dbReference>
<evidence type="ECO:0000259" key="2">
    <source>
        <dbReference type="Pfam" id="PF02608"/>
    </source>
</evidence>
<name>A0A645H1P6_9ZZZZ</name>
<dbReference type="InterPro" id="IPR003760">
    <property type="entry name" value="PnrA-like"/>
</dbReference>
<dbReference type="PANTHER" id="PTHR43208">
    <property type="entry name" value="ABC TRANSPORTER SUBSTRATE-BINDING PROTEIN"/>
    <property type="match status" value="1"/>
</dbReference>
<protein>
    <submittedName>
        <fullName evidence="3">Purine-binding protein</fullName>
    </submittedName>
</protein>
<dbReference type="InterPro" id="IPR052910">
    <property type="entry name" value="ABC-Purine-Binding"/>
</dbReference>
<evidence type="ECO:0000313" key="3">
    <source>
        <dbReference type="EMBL" id="MPN32945.1"/>
    </source>
</evidence>
<dbReference type="EMBL" id="VSSQ01085218">
    <property type="protein sequence ID" value="MPN32945.1"/>
    <property type="molecule type" value="Genomic_DNA"/>
</dbReference>
<reference evidence="3" key="1">
    <citation type="submission" date="2019-08" db="EMBL/GenBank/DDBJ databases">
        <authorList>
            <person name="Kucharzyk K."/>
            <person name="Murdoch R.W."/>
            <person name="Higgins S."/>
            <person name="Loffler F."/>
        </authorList>
    </citation>
    <scope>NUCLEOTIDE SEQUENCE</scope>
</reference>
<evidence type="ECO:0000256" key="1">
    <source>
        <dbReference type="ARBA" id="ARBA00022729"/>
    </source>
</evidence>
<dbReference type="AlphaFoldDB" id="A0A645H1P6"/>
<gene>
    <name evidence="3" type="ORF">SDC9_180428</name>
</gene>
<organism evidence="3">
    <name type="scientific">bioreactor metagenome</name>
    <dbReference type="NCBI Taxonomy" id="1076179"/>
    <lineage>
        <taxon>unclassified sequences</taxon>
        <taxon>metagenomes</taxon>
        <taxon>ecological metagenomes</taxon>
    </lineage>
</organism>
<dbReference type="Pfam" id="PF02608">
    <property type="entry name" value="Bmp"/>
    <property type="match status" value="1"/>
</dbReference>
<accession>A0A645H1P6</accession>